<dbReference type="Gene3D" id="3.40.50.1360">
    <property type="match status" value="1"/>
</dbReference>
<dbReference type="EMBL" id="FNIT01000004">
    <property type="protein sequence ID" value="SDO22513.1"/>
    <property type="molecule type" value="Genomic_DNA"/>
</dbReference>
<accession>A0A1H0HTP4</accession>
<protein>
    <submittedName>
        <fullName evidence="6">DNA-binding transcriptional regulator LsrR, DeoR family</fullName>
    </submittedName>
</protein>
<dbReference type="SUPFAM" id="SSF46689">
    <property type="entry name" value="Homeodomain-like"/>
    <property type="match status" value="1"/>
</dbReference>
<dbReference type="Pfam" id="PF04198">
    <property type="entry name" value="Sugar-bind"/>
    <property type="match status" value="1"/>
</dbReference>
<feature type="domain" description="Sugar-binding" evidence="5">
    <location>
        <begin position="51"/>
        <end position="291"/>
    </location>
</feature>
<dbReference type="PANTHER" id="PTHR34294:SF1">
    <property type="entry name" value="TRANSCRIPTIONAL REGULATOR LSRR"/>
    <property type="match status" value="1"/>
</dbReference>
<evidence type="ECO:0000256" key="4">
    <source>
        <dbReference type="ARBA" id="ARBA00023163"/>
    </source>
</evidence>
<dbReference type="Proteomes" id="UP000198793">
    <property type="component" value="Unassembled WGS sequence"/>
</dbReference>
<keyword evidence="3 6" id="KW-0238">DNA-binding</keyword>
<dbReference type="AlphaFoldDB" id="A0A1H0HTP4"/>
<dbReference type="InterPro" id="IPR007324">
    <property type="entry name" value="Sugar-bd_dom_put"/>
</dbReference>
<dbReference type="InterPro" id="IPR037171">
    <property type="entry name" value="NagB/RpiA_transferase-like"/>
</dbReference>
<evidence type="ECO:0000313" key="6">
    <source>
        <dbReference type="EMBL" id="SDO22513.1"/>
    </source>
</evidence>
<dbReference type="GO" id="GO:0030246">
    <property type="term" value="F:carbohydrate binding"/>
    <property type="evidence" value="ECO:0007669"/>
    <property type="project" value="InterPro"/>
</dbReference>
<evidence type="ECO:0000256" key="2">
    <source>
        <dbReference type="ARBA" id="ARBA00023015"/>
    </source>
</evidence>
<dbReference type="PANTHER" id="PTHR34294">
    <property type="entry name" value="TRANSCRIPTIONAL REGULATOR-RELATED"/>
    <property type="match status" value="1"/>
</dbReference>
<dbReference type="Pfam" id="PF13412">
    <property type="entry name" value="HTH_24"/>
    <property type="match status" value="1"/>
</dbReference>
<evidence type="ECO:0000313" key="7">
    <source>
        <dbReference type="Proteomes" id="UP000198793"/>
    </source>
</evidence>
<keyword evidence="7" id="KW-1185">Reference proteome</keyword>
<evidence type="ECO:0000256" key="1">
    <source>
        <dbReference type="ARBA" id="ARBA00010466"/>
    </source>
</evidence>
<proteinExistence type="inferred from homology"/>
<reference evidence="6 7" key="1">
    <citation type="submission" date="2016-10" db="EMBL/GenBank/DDBJ databases">
        <authorList>
            <person name="de Groot N.N."/>
        </authorList>
    </citation>
    <scope>NUCLEOTIDE SEQUENCE [LARGE SCALE GENOMIC DNA]</scope>
    <source>
        <strain evidence="7">L7-484,KACC 16230,DSM 25025</strain>
    </source>
</reference>
<dbReference type="InterPro" id="IPR009057">
    <property type="entry name" value="Homeodomain-like_sf"/>
</dbReference>
<evidence type="ECO:0000256" key="3">
    <source>
        <dbReference type="ARBA" id="ARBA00023125"/>
    </source>
</evidence>
<name>A0A1H0HTP4_9HYPH</name>
<keyword evidence="4" id="KW-0804">Transcription</keyword>
<organism evidence="6 7">
    <name type="scientific">Aureimonas jatrophae</name>
    <dbReference type="NCBI Taxonomy" id="1166073"/>
    <lineage>
        <taxon>Bacteria</taxon>
        <taxon>Pseudomonadati</taxon>
        <taxon>Pseudomonadota</taxon>
        <taxon>Alphaproteobacteria</taxon>
        <taxon>Hyphomicrobiales</taxon>
        <taxon>Aurantimonadaceae</taxon>
        <taxon>Aureimonas</taxon>
    </lineage>
</organism>
<dbReference type="InterPro" id="IPR051054">
    <property type="entry name" value="SorC_transcr_regulators"/>
</dbReference>
<dbReference type="STRING" id="1166073.SAMN05192530_104277"/>
<dbReference type="Gene3D" id="1.10.10.60">
    <property type="entry name" value="Homeodomain-like"/>
    <property type="match status" value="1"/>
</dbReference>
<keyword evidence="2" id="KW-0805">Transcription regulation</keyword>
<comment type="similarity">
    <text evidence="1">Belongs to the SorC transcriptional regulatory family.</text>
</comment>
<dbReference type="GO" id="GO:0003677">
    <property type="term" value="F:DNA binding"/>
    <property type="evidence" value="ECO:0007669"/>
    <property type="project" value="UniProtKB-KW"/>
</dbReference>
<dbReference type="SUPFAM" id="SSF100950">
    <property type="entry name" value="NagB/RpiA/CoA transferase-like"/>
    <property type="match status" value="1"/>
</dbReference>
<gene>
    <name evidence="6" type="ORF">SAMN05192530_104277</name>
</gene>
<evidence type="ECO:0000259" key="5">
    <source>
        <dbReference type="Pfam" id="PF04198"/>
    </source>
</evidence>
<sequence length="294" mass="30359">MAKLHYEGELSQVDIAKRLGLSAATISRLLQRARAEGIVRIEVRDLAAPEDLARDLCEKLGLKAAAVTETPSAGGAEALAAPVADLLRGAGLRAGSVLAIGWGRAVRAVVEAGLPEMSGILTVPATGGMQQHASHFQVNEFVRLAARSTGGDPHFIHAPYLPSAESRGAFLSDPAIREGVALWSRADAALVGIGLPRLPGSPYAGASTPHERALGEAAGDVIRHYFDADGSPVPWEGEGRMIAMSREELGRTPLVIGVASGEAKAAAIRGAARAGLISALATDTHTADALLDLA</sequence>